<dbReference type="Gene3D" id="3.40.50.300">
    <property type="entry name" value="P-loop containing nucleotide triphosphate hydrolases"/>
    <property type="match status" value="1"/>
</dbReference>
<evidence type="ECO:0000259" key="12">
    <source>
        <dbReference type="PROSITE" id="PS50929"/>
    </source>
</evidence>
<accession>A0A1M5S659</accession>
<dbReference type="SMART" id="SM00382">
    <property type="entry name" value="AAA"/>
    <property type="match status" value="1"/>
</dbReference>
<comment type="subcellular location">
    <subcellularLocation>
        <location evidence="1">Cell membrane</location>
        <topology evidence="1">Multi-pass membrane protein</topology>
    </subcellularLocation>
</comment>
<dbReference type="Proteomes" id="UP000184212">
    <property type="component" value="Unassembled WGS sequence"/>
</dbReference>
<evidence type="ECO:0000256" key="7">
    <source>
        <dbReference type="ARBA" id="ARBA00022989"/>
    </source>
</evidence>
<dbReference type="Pfam" id="PF00005">
    <property type="entry name" value="ABC_tran"/>
    <property type="match status" value="1"/>
</dbReference>
<dbReference type="PROSITE" id="PS00211">
    <property type="entry name" value="ABC_TRANSPORTER_1"/>
    <property type="match status" value="1"/>
</dbReference>
<dbReference type="SUPFAM" id="SSF90123">
    <property type="entry name" value="ABC transporter transmembrane region"/>
    <property type="match status" value="1"/>
</dbReference>
<dbReference type="OrthoDB" id="9769115at2"/>
<dbReference type="GO" id="GO:0140359">
    <property type="term" value="F:ABC-type transporter activity"/>
    <property type="evidence" value="ECO:0007669"/>
    <property type="project" value="InterPro"/>
</dbReference>
<evidence type="ECO:0000256" key="9">
    <source>
        <dbReference type="SAM" id="MobiDB-lite"/>
    </source>
</evidence>
<feature type="compositionally biased region" description="Acidic residues" evidence="9">
    <location>
        <begin position="631"/>
        <end position="658"/>
    </location>
</feature>
<reference evidence="13 14" key="1">
    <citation type="submission" date="2016-11" db="EMBL/GenBank/DDBJ databases">
        <authorList>
            <person name="Jaros S."/>
            <person name="Januszkiewicz K."/>
            <person name="Wedrychowicz H."/>
        </authorList>
    </citation>
    <scope>NUCLEOTIDE SEQUENCE [LARGE SCALE GENOMIC DNA]</scope>
    <source>
        <strain evidence="13 14">DSM 24574</strain>
    </source>
</reference>
<dbReference type="InterPro" id="IPR039421">
    <property type="entry name" value="Type_1_exporter"/>
</dbReference>
<dbReference type="Gene3D" id="1.20.1560.10">
    <property type="entry name" value="ABC transporter type 1, transmembrane domain"/>
    <property type="match status" value="1"/>
</dbReference>
<dbReference type="SUPFAM" id="SSF52540">
    <property type="entry name" value="P-loop containing nucleoside triphosphate hydrolases"/>
    <property type="match status" value="1"/>
</dbReference>
<keyword evidence="5" id="KW-0547">Nucleotide-binding</keyword>
<evidence type="ECO:0000256" key="10">
    <source>
        <dbReference type="SAM" id="Phobius"/>
    </source>
</evidence>
<protein>
    <submittedName>
        <fullName evidence="13">ATP-binding cassette, subfamily B</fullName>
    </submittedName>
</protein>
<evidence type="ECO:0000256" key="5">
    <source>
        <dbReference type="ARBA" id="ARBA00022741"/>
    </source>
</evidence>
<dbReference type="InterPro" id="IPR003439">
    <property type="entry name" value="ABC_transporter-like_ATP-bd"/>
</dbReference>
<dbReference type="PROSITE" id="PS50893">
    <property type="entry name" value="ABC_TRANSPORTER_2"/>
    <property type="match status" value="1"/>
</dbReference>
<gene>
    <name evidence="13" type="ORF">SAMN04488109_3768</name>
</gene>
<dbReference type="GO" id="GO:0016887">
    <property type="term" value="F:ATP hydrolysis activity"/>
    <property type="evidence" value="ECO:0007669"/>
    <property type="project" value="InterPro"/>
</dbReference>
<evidence type="ECO:0000256" key="3">
    <source>
        <dbReference type="ARBA" id="ARBA00022475"/>
    </source>
</evidence>
<keyword evidence="7 10" id="KW-1133">Transmembrane helix</keyword>
<dbReference type="GO" id="GO:0005886">
    <property type="term" value="C:plasma membrane"/>
    <property type="evidence" value="ECO:0007669"/>
    <property type="project" value="UniProtKB-SubCell"/>
</dbReference>
<name>A0A1M5S659_9BACT</name>
<keyword evidence="6 13" id="KW-0067">ATP-binding</keyword>
<feature type="transmembrane region" description="Helical" evidence="10">
    <location>
        <begin position="27"/>
        <end position="48"/>
    </location>
</feature>
<dbReference type="CDD" id="cd07346">
    <property type="entry name" value="ABC_6TM_exporters"/>
    <property type="match status" value="1"/>
</dbReference>
<dbReference type="RefSeq" id="WP_073136890.1">
    <property type="nucleotide sequence ID" value="NZ_FQWQ01000002.1"/>
</dbReference>
<keyword evidence="2" id="KW-0813">Transport</keyword>
<dbReference type="InterPro" id="IPR036640">
    <property type="entry name" value="ABC1_TM_sf"/>
</dbReference>
<keyword evidence="3" id="KW-1003">Cell membrane</keyword>
<sequence length="658" mass="72843">MSGTTHASKKQVWKNIFRIIIPHRKRFLIVVVIGLLSTGANLIEPLVYREAINDVAGLFVQRAKDETLKTFSTDSLNTDDDDPVSKLIEKATTPAVKESHGKNHVAARTPQQALETLLWAVAIIFAVNLLGHVLWLIGDNMNVRLSCKIEQGFIQNTFAHVLKLPLSFFSKRSSAALSKQINQSEEVSAIVNGFSQEILPEVISLVGILIIMFWQNVTLTLIALSIIPFYLLIAWRSANRLETGLSNYYERWEEVSSRMQDALGGIKTVKLSGAEDREVKAFHSISDKAYRDYVTRSKLANKYVFWENILTKFASALVLGYGGYLTLENQLTPGDVVMFVAYLDRLYDPIDTLSSLWVNLQQNVASIARAFNLLDNGQGEKKGKPLTMEHGRVEFRDVHFGYTPEKEVLKGISFTLEPGKMTALVGTSGAGKTTTVDLLMKLYEPQGGTILIDGHPLADLDPSSVRRNIGMVAADGAIFRGTLADNIRYKRHDATLDEVKAAAVAAGMQSTLQRLPDGLKTKVGESGFGLSVGERQRVQIARVLVAKPRILVLDEATANLDYATEAEVKRTINEIRKENTVIAIAHRYSMIRDADHVLVLSDGQVIEAGTPEELIAQNGWFARFAQAQNDPEPEEATDNEEVEDEEEAEDEETGTDAS</sequence>
<dbReference type="GO" id="GO:0034040">
    <property type="term" value="F:ATPase-coupled lipid transmembrane transporter activity"/>
    <property type="evidence" value="ECO:0007669"/>
    <property type="project" value="TreeGrafter"/>
</dbReference>
<dbReference type="PANTHER" id="PTHR24221">
    <property type="entry name" value="ATP-BINDING CASSETTE SUB-FAMILY B"/>
    <property type="match status" value="1"/>
</dbReference>
<feature type="domain" description="ABC transporter" evidence="11">
    <location>
        <begin position="393"/>
        <end position="627"/>
    </location>
</feature>
<dbReference type="InterPro" id="IPR027417">
    <property type="entry name" value="P-loop_NTPase"/>
</dbReference>
<organism evidence="13 14">
    <name type="scientific">Chryseolinea serpens</name>
    <dbReference type="NCBI Taxonomy" id="947013"/>
    <lineage>
        <taxon>Bacteria</taxon>
        <taxon>Pseudomonadati</taxon>
        <taxon>Bacteroidota</taxon>
        <taxon>Cytophagia</taxon>
        <taxon>Cytophagales</taxon>
        <taxon>Fulvivirgaceae</taxon>
        <taxon>Chryseolinea</taxon>
    </lineage>
</organism>
<evidence type="ECO:0000256" key="6">
    <source>
        <dbReference type="ARBA" id="ARBA00022840"/>
    </source>
</evidence>
<evidence type="ECO:0000256" key="1">
    <source>
        <dbReference type="ARBA" id="ARBA00004651"/>
    </source>
</evidence>
<dbReference type="STRING" id="947013.SAMN04488109_3768"/>
<keyword evidence="4 10" id="KW-0812">Transmembrane</keyword>
<keyword evidence="8 10" id="KW-0472">Membrane</keyword>
<evidence type="ECO:0000313" key="14">
    <source>
        <dbReference type="Proteomes" id="UP000184212"/>
    </source>
</evidence>
<dbReference type="AlphaFoldDB" id="A0A1M5S659"/>
<dbReference type="InterPro" id="IPR017871">
    <property type="entry name" value="ABC_transporter-like_CS"/>
</dbReference>
<dbReference type="InterPro" id="IPR003593">
    <property type="entry name" value="AAA+_ATPase"/>
</dbReference>
<dbReference type="EMBL" id="FQWQ01000002">
    <property type="protein sequence ID" value="SHH33994.1"/>
    <property type="molecule type" value="Genomic_DNA"/>
</dbReference>
<keyword evidence="14" id="KW-1185">Reference proteome</keyword>
<dbReference type="FunFam" id="3.40.50.300:FF:000299">
    <property type="entry name" value="ABC transporter ATP-binding protein/permease"/>
    <property type="match status" value="1"/>
</dbReference>
<dbReference type="InterPro" id="IPR011527">
    <property type="entry name" value="ABC1_TM_dom"/>
</dbReference>
<dbReference type="GO" id="GO:0005524">
    <property type="term" value="F:ATP binding"/>
    <property type="evidence" value="ECO:0007669"/>
    <property type="project" value="UniProtKB-KW"/>
</dbReference>
<feature type="region of interest" description="Disordered" evidence="9">
    <location>
        <begin position="624"/>
        <end position="658"/>
    </location>
</feature>
<dbReference type="PANTHER" id="PTHR24221:SF654">
    <property type="entry name" value="ATP-BINDING CASSETTE SUB-FAMILY B MEMBER 6"/>
    <property type="match status" value="1"/>
</dbReference>
<proteinExistence type="predicted"/>
<evidence type="ECO:0000259" key="11">
    <source>
        <dbReference type="PROSITE" id="PS50893"/>
    </source>
</evidence>
<dbReference type="PROSITE" id="PS50929">
    <property type="entry name" value="ABC_TM1F"/>
    <property type="match status" value="1"/>
</dbReference>
<feature type="domain" description="ABC transmembrane type-1" evidence="12">
    <location>
        <begin position="28"/>
        <end position="362"/>
    </location>
</feature>
<feature type="transmembrane region" description="Helical" evidence="10">
    <location>
        <begin position="117"/>
        <end position="138"/>
    </location>
</feature>
<evidence type="ECO:0000313" key="13">
    <source>
        <dbReference type="EMBL" id="SHH33994.1"/>
    </source>
</evidence>
<evidence type="ECO:0000256" key="4">
    <source>
        <dbReference type="ARBA" id="ARBA00022692"/>
    </source>
</evidence>
<dbReference type="Pfam" id="PF00664">
    <property type="entry name" value="ABC_membrane"/>
    <property type="match status" value="1"/>
</dbReference>
<evidence type="ECO:0000256" key="8">
    <source>
        <dbReference type="ARBA" id="ARBA00023136"/>
    </source>
</evidence>
<evidence type="ECO:0000256" key="2">
    <source>
        <dbReference type="ARBA" id="ARBA00022448"/>
    </source>
</evidence>
<feature type="transmembrane region" description="Helical" evidence="10">
    <location>
        <begin position="202"/>
        <end position="235"/>
    </location>
</feature>